<reference evidence="1 2" key="1">
    <citation type="submission" date="2017-02" db="EMBL/GenBank/DDBJ databases">
        <title>Bacillus pseudomycoides isolate FSL K6-0042.</title>
        <authorList>
            <person name="Kovac J."/>
        </authorList>
    </citation>
    <scope>NUCLEOTIDE SEQUENCE [LARGE SCALE GENOMIC DNA]</scope>
    <source>
        <strain evidence="1 2">FSL K6-0042</strain>
    </source>
</reference>
<dbReference type="AlphaFoldDB" id="A0A1Y3M9A1"/>
<organism evidence="1 2">
    <name type="scientific">Bacillus pseudomycoides</name>
    <dbReference type="NCBI Taxonomy" id="64104"/>
    <lineage>
        <taxon>Bacteria</taxon>
        <taxon>Bacillati</taxon>
        <taxon>Bacillota</taxon>
        <taxon>Bacilli</taxon>
        <taxon>Bacillales</taxon>
        <taxon>Bacillaceae</taxon>
        <taxon>Bacillus</taxon>
        <taxon>Bacillus cereus group</taxon>
    </lineage>
</organism>
<dbReference type="Pfam" id="PF12669">
    <property type="entry name" value="FeoB_associated"/>
    <property type="match status" value="1"/>
</dbReference>
<accession>A0A1Y3M9A1</accession>
<gene>
    <name evidence="1" type="ORF">BW425_20635</name>
</gene>
<dbReference type="EMBL" id="MWPX01000030">
    <property type="protein sequence ID" value="OUM47009.1"/>
    <property type="molecule type" value="Genomic_DNA"/>
</dbReference>
<evidence type="ECO:0000313" key="2">
    <source>
        <dbReference type="Proteomes" id="UP000195321"/>
    </source>
</evidence>
<name>A0A1Y3M9A1_9BACI</name>
<comment type="caution">
    <text evidence="1">The sequence shown here is derived from an EMBL/GenBank/DDBJ whole genome shotgun (WGS) entry which is preliminary data.</text>
</comment>
<evidence type="ECO:0000313" key="1">
    <source>
        <dbReference type="EMBL" id="OUM47009.1"/>
    </source>
</evidence>
<proteinExistence type="predicted"/>
<dbReference type="RefSeq" id="WP_016116799.1">
    <property type="nucleotide sequence ID" value="NZ_CP189809.1"/>
</dbReference>
<dbReference type="Proteomes" id="UP000195321">
    <property type="component" value="Unassembled WGS sequence"/>
</dbReference>
<protein>
    <submittedName>
        <fullName evidence="1">FeoB-associated Cys-rich membrane protein</fullName>
    </submittedName>
</protein>
<sequence>MMVNIVIGAIIFGYAGYTLFNFVKRSKKGKCAACSLNKSCQSNSCSPDMERVVNK</sequence>